<dbReference type="HOGENOM" id="CLU_1346802_0_0_4"/>
<dbReference type="PANTHER" id="PTHR43046:SF14">
    <property type="entry name" value="MUTT_NUDIX FAMILY PROTEIN"/>
    <property type="match status" value="1"/>
</dbReference>
<name>B2JRU9_PARP8</name>
<feature type="domain" description="Nudix hydrolase" evidence="3">
    <location>
        <begin position="43"/>
        <end position="160"/>
    </location>
</feature>
<accession>B2JRU9</accession>
<dbReference type="InterPro" id="IPR020084">
    <property type="entry name" value="NUDIX_hydrolase_CS"/>
</dbReference>
<evidence type="ECO:0000259" key="3">
    <source>
        <dbReference type="PROSITE" id="PS51462"/>
    </source>
</evidence>
<dbReference type="GO" id="GO:0016787">
    <property type="term" value="F:hydrolase activity"/>
    <property type="evidence" value="ECO:0007669"/>
    <property type="project" value="UniProtKB-KW"/>
</dbReference>
<comment type="cofactor">
    <cofactor evidence="1">
        <name>Mg(2+)</name>
        <dbReference type="ChEBI" id="CHEBI:18420"/>
    </cofactor>
</comment>
<protein>
    <submittedName>
        <fullName evidence="4">NUDIX hydrolase</fullName>
    </submittedName>
</protein>
<keyword evidence="5" id="KW-1185">Reference proteome</keyword>
<sequence>MLNTIAITLIRAAASAPGVQWPPLQRWRHANCFHVWGMEDTQMKHRATVICIRDDKVLLVAKRRGRWALPGGSRKCGESLSAAAMRELQEETRLCALRIDYLFQFWGARTRHFIFVAHVAANEHPKPDNEIARCQWVRPQGVRRLPASISTKGIALYIACVPSLLGNTPLRSRNGETSAFHSPLEAHDVSHDADESIEQALGL</sequence>
<dbReference type="PROSITE" id="PS00893">
    <property type="entry name" value="NUDIX_BOX"/>
    <property type="match status" value="1"/>
</dbReference>
<gene>
    <name evidence="4" type="ordered locus">Bphy_4759</name>
</gene>
<evidence type="ECO:0000313" key="4">
    <source>
        <dbReference type="EMBL" id="ACC73868.1"/>
    </source>
</evidence>
<dbReference type="KEGG" id="bph:Bphy_4759"/>
<dbReference type="CDD" id="cd04667">
    <property type="entry name" value="NUDIX_Hydrolase"/>
    <property type="match status" value="1"/>
</dbReference>
<reference evidence="5" key="1">
    <citation type="journal article" date="2014" name="Stand. Genomic Sci.">
        <title>Complete genome sequence of Burkholderia phymatum STM815(T), a broad host range and efficient nitrogen-fixing symbiont of Mimosa species.</title>
        <authorList>
            <person name="Moulin L."/>
            <person name="Klonowska A."/>
            <person name="Caroline B."/>
            <person name="Booth K."/>
            <person name="Vriezen J.A."/>
            <person name="Melkonian R."/>
            <person name="James E.K."/>
            <person name="Young J.P."/>
            <person name="Bena G."/>
            <person name="Hauser L."/>
            <person name="Land M."/>
            <person name="Kyrpides N."/>
            <person name="Bruce D."/>
            <person name="Chain P."/>
            <person name="Copeland A."/>
            <person name="Pitluck S."/>
            <person name="Woyke T."/>
            <person name="Lizotte-Waniewski M."/>
            <person name="Bristow J."/>
            <person name="Riley M."/>
        </authorList>
    </citation>
    <scope>NUCLEOTIDE SEQUENCE [LARGE SCALE GENOMIC DNA]</scope>
    <source>
        <strain evidence="5">DSM 17167 / CIP 108236 / LMG 21445 / STM815</strain>
    </source>
</reference>
<proteinExistence type="predicted"/>
<dbReference type="STRING" id="391038.Bphy_4759"/>
<organism evidence="4 5">
    <name type="scientific">Paraburkholderia phymatum (strain DSM 17167 / CIP 108236 / LMG 21445 / STM815)</name>
    <name type="common">Burkholderia phymatum</name>
    <dbReference type="NCBI Taxonomy" id="391038"/>
    <lineage>
        <taxon>Bacteria</taxon>
        <taxon>Pseudomonadati</taxon>
        <taxon>Pseudomonadota</taxon>
        <taxon>Betaproteobacteria</taxon>
        <taxon>Burkholderiales</taxon>
        <taxon>Burkholderiaceae</taxon>
        <taxon>Paraburkholderia</taxon>
    </lineage>
</organism>
<dbReference type="Proteomes" id="UP000001192">
    <property type="component" value="Chromosome 2"/>
</dbReference>
<dbReference type="EMBL" id="CP001044">
    <property type="protein sequence ID" value="ACC73868.1"/>
    <property type="molecule type" value="Genomic_DNA"/>
</dbReference>
<dbReference type="InterPro" id="IPR000086">
    <property type="entry name" value="NUDIX_hydrolase_dom"/>
</dbReference>
<evidence type="ECO:0000256" key="1">
    <source>
        <dbReference type="ARBA" id="ARBA00001946"/>
    </source>
</evidence>
<evidence type="ECO:0000313" key="5">
    <source>
        <dbReference type="Proteomes" id="UP000001192"/>
    </source>
</evidence>
<keyword evidence="2 4" id="KW-0378">Hydrolase</keyword>
<dbReference type="PANTHER" id="PTHR43046">
    <property type="entry name" value="GDP-MANNOSE MANNOSYL HYDROLASE"/>
    <property type="match status" value="1"/>
</dbReference>
<dbReference type="PROSITE" id="PS51462">
    <property type="entry name" value="NUDIX"/>
    <property type="match status" value="1"/>
</dbReference>
<evidence type="ECO:0000256" key="2">
    <source>
        <dbReference type="ARBA" id="ARBA00022801"/>
    </source>
</evidence>
<dbReference type="SUPFAM" id="SSF55811">
    <property type="entry name" value="Nudix"/>
    <property type="match status" value="1"/>
</dbReference>
<dbReference type="Pfam" id="PF00293">
    <property type="entry name" value="NUDIX"/>
    <property type="match status" value="1"/>
</dbReference>
<dbReference type="AlphaFoldDB" id="B2JRU9"/>
<dbReference type="InterPro" id="IPR015797">
    <property type="entry name" value="NUDIX_hydrolase-like_dom_sf"/>
</dbReference>
<dbReference type="Gene3D" id="3.90.79.10">
    <property type="entry name" value="Nucleoside Triphosphate Pyrophosphohydrolase"/>
    <property type="match status" value="1"/>
</dbReference>
<dbReference type="eggNOG" id="COG1051">
    <property type="taxonomic scope" value="Bacteria"/>
</dbReference>